<sequence length="889" mass="100233">MSEPAFLPTKAHQHLFYQSVKSAPRQGPGSSESNWKESASLQQQQQQRQQKQPKEEPQQQHHRPQQQLRHAALLSPALLSSSTSPSKSTSRPRRQLQPQQAQVQGSLSQRRLNPIDKTLEATATTLDPPSTTRLLSRGESVSVQRGSGLARKRSTSNSSTSTTSVSYLRSAASAVIATAHRTHFRHNNRNNNNNVGITHNMSDINRLSQDGREDDDDLNSHRSNNDKLSLCHRPAENSSGGDLGSLIGYRSKDPRGHHAHVPSISPPIQFDPEGHIQERGMWEQYRYRASVPFGVEAQSQWQYAIPSMDLGSFSSRGDPKTPLFLTDPYIPLDLAAIHAESSRRSNWSNSTHCEQEQAPDGSVPTHIHHRYPLPAHPQGNDAVGTIENLDDTESYVSEADSKERRAAERHQDMHRALFPSSGNLDEYQQQAHPYPVVAAPAETQEDDGDREVLEVYRRRQNPLRPIEQYGGELLALEDSTPWPTLHQSSSDMEIDMLMNNNDSTQQDLSLLNTLAQLEEEVGRLRGVNRELQSALDQCRQHNDMIEQDYEQKLQAIQKQHEEMVTDMKNQLKRQHDQEIQDHQHQESQRVAVLQSTLKTQLTALRNLHRETRDQHRQAEADLSLLLDYLKNTLSPSWIHFCNTSSQKGGYQESPKSAWSMNQVSHFTTDRQDRKVQEEALDKSLALTGDMACKTTTGQSCWLILQQLDRGINDIIPLVADADPLTFDSIQPQARQWKEGTGESGVNLLKRRRQQHKRLSDSSASSGKTIVATHLAVGTATTATTAAASPDPPSSATKAGQIQQALATLHCVGDMRAMEGGRLPTENDLLNFKQEKEYFLQCLTDLQADHQLEIENIKQQCIRLYRESLHEVRAELMDKMQHKRLQKRRG</sequence>
<feature type="compositionally biased region" description="Low complexity" evidence="2">
    <location>
        <begin position="155"/>
        <end position="166"/>
    </location>
</feature>
<dbReference type="AlphaFoldDB" id="A0A9P3HHH9"/>
<evidence type="ECO:0000313" key="3">
    <source>
        <dbReference type="EMBL" id="GJJ76800.1"/>
    </source>
</evidence>
<evidence type="ECO:0000313" key="4">
    <source>
        <dbReference type="Proteomes" id="UP000827284"/>
    </source>
</evidence>
<feature type="coiled-coil region" evidence="1">
    <location>
        <begin position="514"/>
        <end position="621"/>
    </location>
</feature>
<keyword evidence="1" id="KW-0175">Coiled coil</keyword>
<gene>
    <name evidence="3" type="ORF">EMPS_09159</name>
</gene>
<proteinExistence type="predicted"/>
<dbReference type="EMBL" id="BQFW01000012">
    <property type="protein sequence ID" value="GJJ76800.1"/>
    <property type="molecule type" value="Genomic_DNA"/>
</dbReference>
<keyword evidence="4" id="KW-1185">Reference proteome</keyword>
<evidence type="ECO:0000256" key="1">
    <source>
        <dbReference type="SAM" id="Coils"/>
    </source>
</evidence>
<dbReference type="Proteomes" id="UP000827284">
    <property type="component" value="Unassembled WGS sequence"/>
</dbReference>
<feature type="region of interest" description="Disordered" evidence="2">
    <location>
        <begin position="17"/>
        <end position="166"/>
    </location>
</feature>
<name>A0A9P3HHH9_9FUNG</name>
<comment type="caution">
    <text evidence="3">The sequence shown here is derived from an EMBL/GenBank/DDBJ whole genome shotgun (WGS) entry which is preliminary data.</text>
</comment>
<accession>A0A9P3HHH9</accession>
<feature type="compositionally biased region" description="Polar residues" evidence="2">
    <location>
        <begin position="28"/>
        <end position="41"/>
    </location>
</feature>
<reference evidence="3" key="2">
    <citation type="journal article" date="2022" name="Microbiol. Resour. Announc.">
        <title>Whole-Genome Sequence of Entomortierella parvispora E1425, a Mucoromycotan Fungus Associated with Burkholderiaceae-Related Endosymbiotic Bacteria.</title>
        <authorList>
            <person name="Herlambang A."/>
            <person name="Guo Y."/>
            <person name="Takashima Y."/>
            <person name="Narisawa K."/>
            <person name="Ohta H."/>
            <person name="Nishizawa T."/>
        </authorList>
    </citation>
    <scope>NUCLEOTIDE SEQUENCE</scope>
    <source>
        <strain evidence="3">E1425</strain>
    </source>
</reference>
<evidence type="ECO:0000256" key="2">
    <source>
        <dbReference type="SAM" id="MobiDB-lite"/>
    </source>
</evidence>
<feature type="region of interest" description="Disordered" evidence="2">
    <location>
        <begin position="206"/>
        <end position="248"/>
    </location>
</feature>
<feature type="compositionally biased region" description="Low complexity" evidence="2">
    <location>
        <begin position="65"/>
        <end position="110"/>
    </location>
</feature>
<organism evidence="3 4">
    <name type="scientific">Entomortierella parvispora</name>
    <dbReference type="NCBI Taxonomy" id="205924"/>
    <lineage>
        <taxon>Eukaryota</taxon>
        <taxon>Fungi</taxon>
        <taxon>Fungi incertae sedis</taxon>
        <taxon>Mucoromycota</taxon>
        <taxon>Mortierellomycotina</taxon>
        <taxon>Mortierellomycetes</taxon>
        <taxon>Mortierellales</taxon>
        <taxon>Mortierellaceae</taxon>
        <taxon>Entomortierella</taxon>
    </lineage>
</organism>
<feature type="compositionally biased region" description="Polar residues" evidence="2">
    <location>
        <begin position="121"/>
        <end position="145"/>
    </location>
</feature>
<protein>
    <submittedName>
        <fullName evidence="3">Uncharacterized protein</fullName>
    </submittedName>
</protein>
<dbReference type="OrthoDB" id="2429646at2759"/>
<feature type="region of interest" description="Disordered" evidence="2">
    <location>
        <begin position="736"/>
        <end position="765"/>
    </location>
</feature>
<reference evidence="3" key="1">
    <citation type="submission" date="2021-11" db="EMBL/GenBank/DDBJ databases">
        <authorList>
            <person name="Herlambang A."/>
            <person name="Guo Y."/>
            <person name="Takashima Y."/>
            <person name="Nishizawa T."/>
        </authorList>
    </citation>
    <scope>NUCLEOTIDE SEQUENCE</scope>
    <source>
        <strain evidence="3">E1425</strain>
    </source>
</reference>